<feature type="domain" description="DUF7913" evidence="1">
    <location>
        <begin position="28"/>
        <end position="69"/>
    </location>
</feature>
<evidence type="ECO:0000313" key="4">
    <source>
        <dbReference type="Proteomes" id="UP001428341"/>
    </source>
</evidence>
<evidence type="ECO:0000313" key="2">
    <source>
        <dbReference type="EMBL" id="KAK9200976.1"/>
    </source>
</evidence>
<proteinExistence type="predicted"/>
<reference evidence="3 4" key="1">
    <citation type="submission" date="2024-05" db="EMBL/GenBank/DDBJ databases">
        <title>Haplotype-resolved chromosome-level genome assembly of Huyou (Citrus changshanensis).</title>
        <authorList>
            <person name="Miao C."/>
            <person name="Chen W."/>
            <person name="Wu Y."/>
            <person name="Wang L."/>
            <person name="Zhao S."/>
            <person name="Grierson D."/>
            <person name="Xu C."/>
            <person name="Chen K."/>
        </authorList>
    </citation>
    <scope>NUCLEOTIDE SEQUENCE [LARGE SCALE GENOMIC DNA]</scope>
    <source>
        <strain evidence="3">01-14</strain>
        <tissue evidence="3">Leaf</tissue>
    </source>
</reference>
<comment type="caution">
    <text evidence="3">The sequence shown here is derived from an EMBL/GenBank/DDBJ whole genome shotgun (WGS) entry which is preliminary data.</text>
</comment>
<dbReference type="InterPro" id="IPR057235">
    <property type="entry name" value="DUF7913"/>
</dbReference>
<dbReference type="Proteomes" id="UP001428341">
    <property type="component" value="Unassembled WGS sequence"/>
</dbReference>
<dbReference type="EMBL" id="JBCGBO010000005">
    <property type="protein sequence ID" value="KAK9200976.1"/>
    <property type="molecule type" value="Genomic_DNA"/>
</dbReference>
<organism evidence="3 4">
    <name type="scientific">Citrus x changshan-huyou</name>
    <dbReference type="NCBI Taxonomy" id="2935761"/>
    <lineage>
        <taxon>Eukaryota</taxon>
        <taxon>Viridiplantae</taxon>
        <taxon>Streptophyta</taxon>
        <taxon>Embryophyta</taxon>
        <taxon>Tracheophyta</taxon>
        <taxon>Spermatophyta</taxon>
        <taxon>Magnoliopsida</taxon>
        <taxon>eudicotyledons</taxon>
        <taxon>Gunneridae</taxon>
        <taxon>Pentapetalae</taxon>
        <taxon>rosids</taxon>
        <taxon>malvids</taxon>
        <taxon>Sapindales</taxon>
        <taxon>Rutaceae</taxon>
        <taxon>Aurantioideae</taxon>
        <taxon>Citrus</taxon>
    </lineage>
</organism>
<accession>A0AAP0MDW3</accession>
<dbReference type="EMBL" id="JBCGBO010000005">
    <property type="protein sequence ID" value="KAK9200980.1"/>
    <property type="molecule type" value="Genomic_DNA"/>
</dbReference>
<name>A0AAP0MDW3_9ROSI</name>
<protein>
    <recommendedName>
        <fullName evidence="1">DUF7913 domain-containing protein</fullName>
    </recommendedName>
</protein>
<dbReference type="Pfam" id="PF25500">
    <property type="entry name" value="DUF7913"/>
    <property type="match status" value="1"/>
</dbReference>
<dbReference type="PANTHER" id="PTHR33913">
    <property type="entry name" value="ALEURONE LAYER MORPHOGENESIS PROTEIN"/>
    <property type="match status" value="1"/>
</dbReference>
<evidence type="ECO:0000259" key="1">
    <source>
        <dbReference type="Pfam" id="PF25500"/>
    </source>
</evidence>
<gene>
    <name evidence="2" type="ORF">WN944_016177</name>
    <name evidence="3" type="ORF">WN944_016181</name>
</gene>
<sequence length="75" mass="8381">MVDCDINAYQNFLVFFDKALSVNLNLDLCATEDTVLLLLDYLVDPLLPARPSSRDTPSESLQQSVAKQVVFPCFV</sequence>
<keyword evidence="4" id="KW-1185">Reference proteome</keyword>
<evidence type="ECO:0000313" key="3">
    <source>
        <dbReference type="EMBL" id="KAK9200980.1"/>
    </source>
</evidence>
<dbReference type="PANTHER" id="PTHR33913:SF1">
    <property type="entry name" value="DRBM DOMAIN-CONTAINING PROTEIN"/>
    <property type="match status" value="1"/>
</dbReference>
<dbReference type="AlphaFoldDB" id="A0AAP0MDW3"/>